<dbReference type="GO" id="GO:0010494">
    <property type="term" value="C:cytoplasmic stress granule"/>
    <property type="evidence" value="ECO:0007669"/>
    <property type="project" value="TreeGrafter"/>
</dbReference>
<dbReference type="Pfam" id="PF06741">
    <property type="entry name" value="LsmAD"/>
    <property type="match status" value="1"/>
</dbReference>
<keyword evidence="4" id="KW-1185">Reference proteome</keyword>
<dbReference type="AlphaFoldDB" id="A0A5C3PZ70"/>
<evidence type="ECO:0000259" key="2">
    <source>
        <dbReference type="SMART" id="SM01272"/>
    </source>
</evidence>
<feature type="domain" description="LsmAD" evidence="2">
    <location>
        <begin position="66"/>
        <end position="139"/>
    </location>
</feature>
<dbReference type="PANTHER" id="PTHR12854:SF7">
    <property type="entry name" value="ATAXIN-2 HOMOLOG"/>
    <property type="match status" value="1"/>
</dbReference>
<sequence>AFKTDTDISLKAAARRERELQAWQPDSTDSSAPAAASGAGNRDELTFGPGASGGSWDQFAANEKLFGVTAGFDEELYTTKINRDAPDFKEKERKAQQIANEILNSSTNNPHIAEERVMNLANDGSATNEEDKYGAVVRSANAYVPPGARKGTTSATPPAKSEIPKVAVNAPDGSAVPSATTSSTPSASKVPSPAPGGAKQPADAVPAFRNFVSTEKDRLLKKKQALMKSEMDKRLSDLVNFSKSFKLNKPIPDDLVPILAKDEDKQRLIKEKSSRDAEDTKARSIGVSSTIAATPGARAVPVPLKGADTSRGVTTAKPSGASGTGNAMAKTATAPSKPTDAGKKINMIIQPIPPFKGKRTSAPAPTQAQSAASAAANGAAKPAASPLSPTAQNRLNVNASSFRPNVKASAFSPGGSPSPNNGAASSASSAGKQGENVSPQGPPNPFFGTRVVKKTPLVHVKDDFNPFKHHKVIEAAQVAPTWPYNGKRYMQMFPPIQVQPQQQSPPMAPPGPPPQMPPTTYEEDPAAQAARGYVYAYPPYGYPGQMMQHMMPGMAPPPPGYMPGPYMQHMPYPMPPPNGAFLRTSINHIIFWLQIANVRLAMYPSTPMGQMPPPQAYGMPPPPPPGAYPPPPNGAGHRPSMPPTPIPSHAHPYYHHQSPQLQHAVPYPMMMPPPGHVPHPYDPNGQPPQPVQMGGHA</sequence>
<evidence type="ECO:0000313" key="4">
    <source>
        <dbReference type="Proteomes" id="UP000308197"/>
    </source>
</evidence>
<dbReference type="Proteomes" id="UP000308197">
    <property type="component" value="Unassembled WGS sequence"/>
</dbReference>
<dbReference type="FunCoup" id="A0A5C3PZ70">
    <property type="interactions" value="78"/>
</dbReference>
<gene>
    <name evidence="3" type="ORF">K466DRAFT_477254</name>
</gene>
<feature type="region of interest" description="Disordered" evidence="1">
    <location>
        <begin position="144"/>
        <end position="203"/>
    </location>
</feature>
<dbReference type="SMART" id="SM01272">
    <property type="entry name" value="LsmAD"/>
    <property type="match status" value="1"/>
</dbReference>
<dbReference type="PANTHER" id="PTHR12854">
    <property type="entry name" value="ATAXIN 2-RELATED"/>
    <property type="match status" value="1"/>
</dbReference>
<feature type="compositionally biased region" description="Low complexity" evidence="1">
    <location>
        <begin position="408"/>
        <end position="431"/>
    </location>
</feature>
<feature type="region of interest" description="Disordered" evidence="1">
    <location>
        <begin position="1"/>
        <end position="54"/>
    </location>
</feature>
<evidence type="ECO:0000256" key="1">
    <source>
        <dbReference type="SAM" id="MobiDB-lite"/>
    </source>
</evidence>
<feature type="compositionally biased region" description="Low complexity" evidence="1">
    <location>
        <begin position="173"/>
        <end position="198"/>
    </location>
</feature>
<feature type="compositionally biased region" description="Basic and acidic residues" evidence="1">
    <location>
        <begin position="1"/>
        <end position="20"/>
    </location>
</feature>
<dbReference type="InterPro" id="IPR045117">
    <property type="entry name" value="ATXN2-like"/>
</dbReference>
<feature type="compositionally biased region" description="Pro residues" evidence="1">
    <location>
        <begin position="613"/>
        <end position="633"/>
    </location>
</feature>
<feature type="compositionally biased region" description="Polar residues" evidence="1">
    <location>
        <begin position="387"/>
        <end position="403"/>
    </location>
</feature>
<dbReference type="InterPro" id="IPR009604">
    <property type="entry name" value="LsmAD_domain"/>
</dbReference>
<protein>
    <recommendedName>
        <fullName evidence="2">LsmAD domain-containing protein</fullName>
    </recommendedName>
</protein>
<feature type="region of interest" description="Disordered" evidence="1">
    <location>
        <begin position="498"/>
        <end position="518"/>
    </location>
</feature>
<name>A0A5C3PZ70_9APHY</name>
<feature type="compositionally biased region" description="Low complexity" evidence="1">
    <location>
        <begin position="361"/>
        <end position="386"/>
    </location>
</feature>
<organism evidence="3 4">
    <name type="scientific">Polyporus arcularius HHB13444</name>
    <dbReference type="NCBI Taxonomy" id="1314778"/>
    <lineage>
        <taxon>Eukaryota</taxon>
        <taxon>Fungi</taxon>
        <taxon>Dikarya</taxon>
        <taxon>Basidiomycota</taxon>
        <taxon>Agaricomycotina</taxon>
        <taxon>Agaricomycetes</taxon>
        <taxon>Polyporales</taxon>
        <taxon>Polyporaceae</taxon>
        <taxon>Polyporus</taxon>
    </lineage>
</organism>
<reference evidence="3 4" key="1">
    <citation type="journal article" date="2019" name="Nat. Ecol. Evol.">
        <title>Megaphylogeny resolves global patterns of mushroom evolution.</title>
        <authorList>
            <person name="Varga T."/>
            <person name="Krizsan K."/>
            <person name="Foldi C."/>
            <person name="Dima B."/>
            <person name="Sanchez-Garcia M."/>
            <person name="Sanchez-Ramirez S."/>
            <person name="Szollosi G.J."/>
            <person name="Szarkandi J.G."/>
            <person name="Papp V."/>
            <person name="Albert L."/>
            <person name="Andreopoulos W."/>
            <person name="Angelini C."/>
            <person name="Antonin V."/>
            <person name="Barry K.W."/>
            <person name="Bougher N.L."/>
            <person name="Buchanan P."/>
            <person name="Buyck B."/>
            <person name="Bense V."/>
            <person name="Catcheside P."/>
            <person name="Chovatia M."/>
            <person name="Cooper J."/>
            <person name="Damon W."/>
            <person name="Desjardin D."/>
            <person name="Finy P."/>
            <person name="Geml J."/>
            <person name="Haridas S."/>
            <person name="Hughes K."/>
            <person name="Justo A."/>
            <person name="Karasinski D."/>
            <person name="Kautmanova I."/>
            <person name="Kiss B."/>
            <person name="Kocsube S."/>
            <person name="Kotiranta H."/>
            <person name="LaButti K.M."/>
            <person name="Lechner B.E."/>
            <person name="Liimatainen K."/>
            <person name="Lipzen A."/>
            <person name="Lukacs Z."/>
            <person name="Mihaltcheva S."/>
            <person name="Morgado L.N."/>
            <person name="Niskanen T."/>
            <person name="Noordeloos M.E."/>
            <person name="Ohm R.A."/>
            <person name="Ortiz-Santana B."/>
            <person name="Ovrebo C."/>
            <person name="Racz N."/>
            <person name="Riley R."/>
            <person name="Savchenko A."/>
            <person name="Shiryaev A."/>
            <person name="Soop K."/>
            <person name="Spirin V."/>
            <person name="Szebenyi C."/>
            <person name="Tomsovsky M."/>
            <person name="Tulloss R.E."/>
            <person name="Uehling J."/>
            <person name="Grigoriev I.V."/>
            <person name="Vagvolgyi C."/>
            <person name="Papp T."/>
            <person name="Martin F.M."/>
            <person name="Miettinen O."/>
            <person name="Hibbett D.S."/>
            <person name="Nagy L.G."/>
        </authorList>
    </citation>
    <scope>NUCLEOTIDE SEQUENCE [LARGE SCALE GENOMIC DNA]</scope>
    <source>
        <strain evidence="3 4">HHB13444</strain>
    </source>
</reference>
<dbReference type="GO" id="GO:0034063">
    <property type="term" value="P:stress granule assembly"/>
    <property type="evidence" value="ECO:0007669"/>
    <property type="project" value="TreeGrafter"/>
</dbReference>
<feature type="region of interest" description="Disordered" evidence="1">
    <location>
        <begin position="613"/>
        <end position="697"/>
    </location>
</feature>
<proteinExistence type="predicted"/>
<accession>A0A5C3PZ70</accession>
<evidence type="ECO:0000313" key="3">
    <source>
        <dbReference type="EMBL" id="TFK94107.1"/>
    </source>
</evidence>
<dbReference type="EMBL" id="ML210973">
    <property type="protein sequence ID" value="TFK94107.1"/>
    <property type="molecule type" value="Genomic_DNA"/>
</dbReference>
<feature type="non-terminal residue" evidence="3">
    <location>
        <position position="1"/>
    </location>
</feature>
<feature type="compositionally biased region" description="Pro residues" evidence="1">
    <location>
        <begin position="506"/>
        <end position="517"/>
    </location>
</feature>
<feature type="compositionally biased region" description="Basic and acidic residues" evidence="1">
    <location>
        <begin position="269"/>
        <end position="282"/>
    </location>
</feature>
<dbReference type="STRING" id="1314778.A0A5C3PZ70"/>
<dbReference type="GO" id="GO:0003729">
    <property type="term" value="F:mRNA binding"/>
    <property type="evidence" value="ECO:0007669"/>
    <property type="project" value="TreeGrafter"/>
</dbReference>
<dbReference type="InParanoid" id="A0A5C3PZ70"/>
<feature type="compositionally biased region" description="Pro residues" evidence="1">
    <location>
        <begin position="669"/>
        <end position="690"/>
    </location>
</feature>
<feature type="region of interest" description="Disordered" evidence="1">
    <location>
        <begin position="269"/>
        <end position="449"/>
    </location>
</feature>
<feature type="compositionally biased region" description="Low complexity" evidence="1">
    <location>
        <begin position="25"/>
        <end position="40"/>
    </location>
</feature>